<sequence length="89" mass="10064">MATLDFDQNNPIDCDLNNPVDCEMMKMEKDKKNVLEKMSLTMHIHLSLLTIVTAIPTTSPPTPPMPTEKPSLALAMSSSMIHRLHVFQW</sequence>
<protein>
    <submittedName>
        <fullName evidence="1">Uncharacterized protein</fullName>
    </submittedName>
</protein>
<accession>Q69J11</accession>
<reference evidence="2" key="1">
    <citation type="journal article" date="2005" name="Nature">
        <title>The map-based sequence of the rice genome.</title>
        <authorList>
            <consortium name="International rice genome sequencing project (IRGSP)"/>
            <person name="Matsumoto T."/>
            <person name="Wu J."/>
            <person name="Kanamori H."/>
            <person name="Katayose Y."/>
            <person name="Fujisawa M."/>
            <person name="Namiki N."/>
            <person name="Mizuno H."/>
            <person name="Yamamoto K."/>
            <person name="Antonio B.A."/>
            <person name="Baba T."/>
            <person name="Sakata K."/>
            <person name="Nagamura Y."/>
            <person name="Aoki H."/>
            <person name="Arikawa K."/>
            <person name="Arita K."/>
            <person name="Bito T."/>
            <person name="Chiden Y."/>
            <person name="Fujitsuka N."/>
            <person name="Fukunaka R."/>
            <person name="Hamada M."/>
            <person name="Harada C."/>
            <person name="Hayashi A."/>
            <person name="Hijishita S."/>
            <person name="Honda M."/>
            <person name="Hosokawa S."/>
            <person name="Ichikawa Y."/>
            <person name="Idonuma A."/>
            <person name="Iijima M."/>
            <person name="Ikeda M."/>
            <person name="Ikeno M."/>
            <person name="Ito K."/>
            <person name="Ito S."/>
            <person name="Ito T."/>
            <person name="Ito Y."/>
            <person name="Ito Y."/>
            <person name="Iwabuchi A."/>
            <person name="Kamiya K."/>
            <person name="Karasawa W."/>
            <person name="Kurita K."/>
            <person name="Katagiri S."/>
            <person name="Kikuta A."/>
            <person name="Kobayashi H."/>
            <person name="Kobayashi N."/>
            <person name="Machita K."/>
            <person name="Maehara T."/>
            <person name="Masukawa M."/>
            <person name="Mizubayashi T."/>
            <person name="Mukai Y."/>
            <person name="Nagasaki H."/>
            <person name="Nagata Y."/>
            <person name="Naito S."/>
            <person name="Nakashima M."/>
            <person name="Nakama Y."/>
            <person name="Nakamichi Y."/>
            <person name="Nakamura M."/>
            <person name="Meguro A."/>
            <person name="Negishi M."/>
            <person name="Ohta I."/>
            <person name="Ohta T."/>
            <person name="Okamoto M."/>
            <person name="Ono N."/>
            <person name="Saji S."/>
            <person name="Sakaguchi M."/>
            <person name="Sakai K."/>
            <person name="Shibata M."/>
            <person name="Shimokawa T."/>
            <person name="Song J."/>
            <person name="Takazaki Y."/>
            <person name="Terasawa K."/>
            <person name="Tsugane M."/>
            <person name="Tsuji K."/>
            <person name="Ueda S."/>
            <person name="Waki K."/>
            <person name="Yamagata H."/>
            <person name="Yamamoto M."/>
            <person name="Yamamoto S."/>
            <person name="Yamane H."/>
            <person name="Yoshiki S."/>
            <person name="Yoshihara R."/>
            <person name="Yukawa K."/>
            <person name="Zhong H."/>
            <person name="Yano M."/>
            <person name="Yuan Q."/>
            <person name="Ouyang S."/>
            <person name="Liu J."/>
            <person name="Jones K.M."/>
            <person name="Gansberger K."/>
            <person name="Moffat K."/>
            <person name="Hill J."/>
            <person name="Bera J."/>
            <person name="Fadrosh D."/>
            <person name="Jin S."/>
            <person name="Johri S."/>
            <person name="Kim M."/>
            <person name="Overton L."/>
            <person name="Reardon M."/>
            <person name="Tsitrin T."/>
            <person name="Vuong H."/>
            <person name="Weaver B."/>
            <person name="Ciecko A."/>
            <person name="Tallon L."/>
            <person name="Jackson J."/>
            <person name="Pai G."/>
            <person name="Aken S.V."/>
            <person name="Utterback T."/>
            <person name="Reidmuller S."/>
            <person name="Feldblyum T."/>
            <person name="Hsiao J."/>
            <person name="Zismann V."/>
            <person name="Iobst S."/>
            <person name="de Vazeille A.R."/>
            <person name="Buell C.R."/>
            <person name="Ying K."/>
            <person name="Li Y."/>
            <person name="Lu T."/>
            <person name="Huang Y."/>
            <person name="Zhao Q."/>
            <person name="Feng Q."/>
            <person name="Zhang L."/>
            <person name="Zhu J."/>
            <person name="Weng Q."/>
            <person name="Mu J."/>
            <person name="Lu Y."/>
            <person name="Fan D."/>
            <person name="Liu Y."/>
            <person name="Guan J."/>
            <person name="Zhang Y."/>
            <person name="Yu S."/>
            <person name="Liu X."/>
            <person name="Zhang Y."/>
            <person name="Hong G."/>
            <person name="Han B."/>
            <person name="Choisne N."/>
            <person name="Demange N."/>
            <person name="Orjeda G."/>
            <person name="Samain S."/>
            <person name="Cattolico L."/>
            <person name="Pelletier E."/>
            <person name="Couloux A."/>
            <person name="Segurens B."/>
            <person name="Wincker P."/>
            <person name="D'Hont A."/>
            <person name="Scarpelli C."/>
            <person name="Weissenbach J."/>
            <person name="Salanoubat M."/>
            <person name="Quetier F."/>
            <person name="Yu Y."/>
            <person name="Kim H.R."/>
            <person name="Rambo T."/>
            <person name="Currie J."/>
            <person name="Collura K."/>
            <person name="Luo M."/>
            <person name="Yang T."/>
            <person name="Ammiraju J.S.S."/>
            <person name="Engler F."/>
            <person name="Soderlund C."/>
            <person name="Wing R.A."/>
            <person name="Palmer L.E."/>
            <person name="de la Bastide M."/>
            <person name="Spiegel L."/>
            <person name="Nascimento L."/>
            <person name="Zutavern T."/>
            <person name="O'Shaughnessy A."/>
            <person name="Dike S."/>
            <person name="Dedhia N."/>
            <person name="Preston R."/>
            <person name="Balija V."/>
            <person name="McCombie W.R."/>
            <person name="Chow T."/>
            <person name="Chen H."/>
            <person name="Chung M."/>
            <person name="Chen C."/>
            <person name="Shaw J."/>
            <person name="Wu H."/>
            <person name="Hsiao K."/>
            <person name="Chao Y."/>
            <person name="Chu M."/>
            <person name="Cheng C."/>
            <person name="Hour A."/>
            <person name="Lee P."/>
            <person name="Lin S."/>
            <person name="Lin Y."/>
            <person name="Liou J."/>
            <person name="Liu S."/>
            <person name="Hsing Y."/>
            <person name="Raghuvanshi S."/>
            <person name="Mohanty A."/>
            <person name="Bharti A.K."/>
            <person name="Gaur A."/>
            <person name="Gupta V."/>
            <person name="Kumar D."/>
            <person name="Ravi V."/>
            <person name="Vij S."/>
            <person name="Kapur A."/>
            <person name="Khurana P."/>
            <person name="Khurana P."/>
            <person name="Khurana J.P."/>
            <person name="Tyagi A.K."/>
            <person name="Gaikwad K."/>
            <person name="Singh A."/>
            <person name="Dalal V."/>
            <person name="Srivastava S."/>
            <person name="Dixit A."/>
            <person name="Pal A.K."/>
            <person name="Ghazi I.A."/>
            <person name="Yadav M."/>
            <person name="Pandit A."/>
            <person name="Bhargava A."/>
            <person name="Sureshbabu K."/>
            <person name="Batra K."/>
            <person name="Sharma T.R."/>
            <person name="Mohapatra T."/>
            <person name="Singh N.K."/>
            <person name="Messing J."/>
            <person name="Nelson A.B."/>
            <person name="Fuks G."/>
            <person name="Kavchok S."/>
            <person name="Keizer G."/>
            <person name="Linton E."/>
            <person name="Llaca V."/>
            <person name="Song R."/>
            <person name="Tanyolac B."/>
            <person name="Young S."/>
            <person name="Ho-Il K."/>
            <person name="Hahn J.H."/>
            <person name="Sangsakoo G."/>
            <person name="Vanavichit A."/>
            <person name="de Mattos Luiz.A.T."/>
            <person name="Zimmer P.D."/>
            <person name="Malone G."/>
            <person name="Dellagostin O."/>
            <person name="de Oliveira A.C."/>
            <person name="Bevan M."/>
            <person name="Bancroft I."/>
            <person name="Minx P."/>
            <person name="Cordum H."/>
            <person name="Wilson R."/>
            <person name="Cheng Z."/>
            <person name="Jin W."/>
            <person name="Jiang J."/>
            <person name="Leong S.A."/>
            <person name="Iwama H."/>
            <person name="Gojobori T."/>
            <person name="Itoh T."/>
            <person name="Niimura Y."/>
            <person name="Fujii Y."/>
            <person name="Habara T."/>
            <person name="Sakai H."/>
            <person name="Sato Y."/>
            <person name="Wilson G."/>
            <person name="Kumar K."/>
            <person name="McCouch S."/>
            <person name="Juretic N."/>
            <person name="Hoen D."/>
            <person name="Wright S."/>
            <person name="Bruskiewich R."/>
            <person name="Bureau T."/>
            <person name="Miyao A."/>
            <person name="Hirochika H."/>
            <person name="Nishikawa T."/>
            <person name="Kadowaki K."/>
            <person name="Sugiura M."/>
            <person name="Burr B."/>
            <person name="Sasaki T."/>
        </authorList>
    </citation>
    <scope>NUCLEOTIDE SEQUENCE [LARGE SCALE GENOMIC DNA]</scope>
    <source>
        <strain evidence="2">cv. Nipponbare</strain>
    </source>
</reference>
<reference evidence="2" key="2">
    <citation type="journal article" date="2008" name="Nucleic Acids Res.">
        <title>The rice annotation project database (RAP-DB): 2008 update.</title>
        <authorList>
            <consortium name="The rice annotation project (RAP)"/>
        </authorList>
    </citation>
    <scope>GENOME REANNOTATION</scope>
    <source>
        <strain evidence="2">cv. Nipponbare</strain>
    </source>
</reference>
<gene>
    <name evidence="1" type="primary">B1054C11.19</name>
</gene>
<evidence type="ECO:0000313" key="2">
    <source>
        <dbReference type="Proteomes" id="UP000000763"/>
    </source>
</evidence>
<proteinExistence type="predicted"/>
<dbReference type="EMBL" id="AP006464">
    <property type="protein sequence ID" value="BAD34391.1"/>
    <property type="molecule type" value="Genomic_DNA"/>
</dbReference>
<dbReference type="Proteomes" id="UP000000763">
    <property type="component" value="Chromosome 9"/>
</dbReference>
<name>Q69J11_ORYSJ</name>
<dbReference type="AlphaFoldDB" id="Q69J11"/>
<organism evidence="1 2">
    <name type="scientific">Oryza sativa subsp. japonica</name>
    <name type="common">Rice</name>
    <dbReference type="NCBI Taxonomy" id="39947"/>
    <lineage>
        <taxon>Eukaryota</taxon>
        <taxon>Viridiplantae</taxon>
        <taxon>Streptophyta</taxon>
        <taxon>Embryophyta</taxon>
        <taxon>Tracheophyta</taxon>
        <taxon>Spermatophyta</taxon>
        <taxon>Magnoliopsida</taxon>
        <taxon>Liliopsida</taxon>
        <taxon>Poales</taxon>
        <taxon>Poaceae</taxon>
        <taxon>BOP clade</taxon>
        <taxon>Oryzoideae</taxon>
        <taxon>Oryzeae</taxon>
        <taxon>Oryzinae</taxon>
        <taxon>Oryza</taxon>
        <taxon>Oryza sativa</taxon>
    </lineage>
</organism>
<evidence type="ECO:0000313" key="1">
    <source>
        <dbReference type="EMBL" id="BAD34391.1"/>
    </source>
</evidence>